<dbReference type="AlphaFoldDB" id="A0A150MDR1"/>
<proteinExistence type="predicted"/>
<comment type="caution">
    <text evidence="1">The sequence shown here is derived from an EMBL/GenBank/DDBJ whole genome shotgun (WGS) entry which is preliminary data.</text>
</comment>
<gene>
    <name evidence="1" type="ORF">B4135_1170</name>
</gene>
<dbReference type="EMBL" id="LQYT01000009">
    <property type="protein sequence ID" value="KYD22687.1"/>
    <property type="molecule type" value="Genomic_DNA"/>
</dbReference>
<evidence type="ECO:0000313" key="2">
    <source>
        <dbReference type="Proteomes" id="UP000075683"/>
    </source>
</evidence>
<sequence length="38" mass="4163">MGAVPGDGIRKTQPCGGCCFLDRHLHPKDVKFYPDFVG</sequence>
<accession>A0A150MDR1</accession>
<name>A0A150MDR1_9BACI</name>
<organism evidence="1 2">
    <name type="scientific">Caldibacillus debilis</name>
    <dbReference type="NCBI Taxonomy" id="301148"/>
    <lineage>
        <taxon>Bacteria</taxon>
        <taxon>Bacillati</taxon>
        <taxon>Bacillota</taxon>
        <taxon>Bacilli</taxon>
        <taxon>Bacillales</taxon>
        <taxon>Bacillaceae</taxon>
        <taxon>Caldibacillus</taxon>
    </lineage>
</organism>
<dbReference type="Proteomes" id="UP000075683">
    <property type="component" value="Unassembled WGS sequence"/>
</dbReference>
<protein>
    <submittedName>
        <fullName evidence="1">Uncharacterized protein</fullName>
    </submittedName>
</protein>
<evidence type="ECO:0000313" key="1">
    <source>
        <dbReference type="EMBL" id="KYD22687.1"/>
    </source>
</evidence>
<reference evidence="1 2" key="1">
    <citation type="submission" date="2016-01" db="EMBL/GenBank/DDBJ databases">
        <title>Draft Genome Sequences of Seven Thermophilic Sporeformers Isolated from Foods.</title>
        <authorList>
            <person name="Berendsen E.M."/>
            <person name="Wells-Bennik M.H."/>
            <person name="Krawcyk A.O."/>
            <person name="De Jong A."/>
            <person name="Holsappel S."/>
            <person name="Eijlander R.T."/>
            <person name="Kuipers O.P."/>
        </authorList>
    </citation>
    <scope>NUCLEOTIDE SEQUENCE [LARGE SCALE GENOMIC DNA]</scope>
    <source>
        <strain evidence="1 2">B4135</strain>
    </source>
</reference>
<dbReference type="STRING" id="301148.B4135_1170"/>